<evidence type="ECO:0000256" key="1">
    <source>
        <dbReference type="ARBA" id="ARBA00010552"/>
    </source>
</evidence>
<evidence type="ECO:0000313" key="2">
    <source>
        <dbReference type="EMBL" id="EFM83303.1"/>
    </source>
</evidence>
<sequence length="151" mass="16550">MQYNGKIETNKITKSNNLSFTGGKEMKTIKTKQAPQAIGPYSQAKIVNGLLITSGQIPLDPETGKVVGTTIKEQTNQVLKNIQGILTEAGSDFAHVVKTTCYLQNMADFTAFNEVYAEYFSAEYPARTTIEISKLPMDVLVEIEIIAEVVA</sequence>
<dbReference type="InterPro" id="IPR006056">
    <property type="entry name" value="RidA"/>
</dbReference>
<dbReference type="PANTHER" id="PTHR11803">
    <property type="entry name" value="2-IMINOBUTANOATE/2-IMINOPROPANOATE DEAMINASE RIDA"/>
    <property type="match status" value="1"/>
</dbReference>
<dbReference type="Proteomes" id="UP000004846">
    <property type="component" value="Unassembled WGS sequence"/>
</dbReference>
<dbReference type="FunFam" id="3.30.1330.40:FF:000001">
    <property type="entry name" value="L-PSP family endoribonuclease"/>
    <property type="match status" value="1"/>
</dbReference>
<dbReference type="GO" id="GO:0005829">
    <property type="term" value="C:cytosol"/>
    <property type="evidence" value="ECO:0007669"/>
    <property type="project" value="TreeGrafter"/>
</dbReference>
<protein>
    <submittedName>
        <fullName evidence="2">Putative endoribonuclease L-PSP</fullName>
    </submittedName>
</protein>
<name>A0A125W7N4_ENTFL</name>
<accession>A0A125W7N4</accession>
<dbReference type="EMBL" id="AEBR01000029">
    <property type="protein sequence ID" value="EFM83303.1"/>
    <property type="molecule type" value="Genomic_DNA"/>
</dbReference>
<dbReference type="Gene3D" id="3.30.1330.40">
    <property type="entry name" value="RutC-like"/>
    <property type="match status" value="1"/>
</dbReference>
<dbReference type="NCBIfam" id="TIGR00004">
    <property type="entry name" value="Rid family detoxifying hydrolase"/>
    <property type="match status" value="1"/>
</dbReference>
<dbReference type="InterPro" id="IPR035959">
    <property type="entry name" value="RutC-like_sf"/>
</dbReference>
<comment type="caution">
    <text evidence="2">The sequence shown here is derived from an EMBL/GenBank/DDBJ whole genome shotgun (WGS) entry which is preliminary data.</text>
</comment>
<dbReference type="InterPro" id="IPR006175">
    <property type="entry name" value="YjgF/YER057c/UK114"/>
</dbReference>
<dbReference type="PANTHER" id="PTHR11803:SF39">
    <property type="entry name" value="2-IMINOBUTANOATE_2-IMINOPROPANOATE DEAMINASE"/>
    <property type="match status" value="1"/>
</dbReference>
<gene>
    <name evidence="2" type="ORF">HMPREF9498_01074</name>
</gene>
<comment type="similarity">
    <text evidence="1">Belongs to the RutC family.</text>
</comment>
<dbReference type="CDD" id="cd00448">
    <property type="entry name" value="YjgF_YER057c_UK114_family"/>
    <property type="match status" value="1"/>
</dbReference>
<dbReference type="SUPFAM" id="SSF55298">
    <property type="entry name" value="YjgF-like"/>
    <property type="match status" value="1"/>
</dbReference>
<dbReference type="Pfam" id="PF01042">
    <property type="entry name" value="Ribonuc_L-PSP"/>
    <property type="match status" value="1"/>
</dbReference>
<proteinExistence type="inferred from homology"/>
<dbReference type="GO" id="GO:0019239">
    <property type="term" value="F:deaminase activity"/>
    <property type="evidence" value="ECO:0007669"/>
    <property type="project" value="TreeGrafter"/>
</dbReference>
<reference evidence="2 3" key="1">
    <citation type="submission" date="2010-07" db="EMBL/GenBank/DDBJ databases">
        <authorList>
            <person name="Sid Ahmed O."/>
        </authorList>
    </citation>
    <scope>NUCLEOTIDE SEQUENCE [LARGE SCALE GENOMIC DNA]</scope>
    <source>
        <strain evidence="2 3">TX4248</strain>
    </source>
</reference>
<evidence type="ECO:0000313" key="3">
    <source>
        <dbReference type="Proteomes" id="UP000004846"/>
    </source>
</evidence>
<dbReference type="HOGENOM" id="CLU_100715_7_0_9"/>
<organism evidence="2 3">
    <name type="scientific">Enterococcus faecalis TX4248</name>
    <dbReference type="NCBI Taxonomy" id="749495"/>
    <lineage>
        <taxon>Bacteria</taxon>
        <taxon>Bacillati</taxon>
        <taxon>Bacillota</taxon>
        <taxon>Bacilli</taxon>
        <taxon>Lactobacillales</taxon>
        <taxon>Enterococcaceae</taxon>
        <taxon>Enterococcus</taxon>
    </lineage>
</organism>
<dbReference type="AlphaFoldDB" id="A0A125W7N4"/>